<evidence type="ECO:0000313" key="4">
    <source>
        <dbReference type="Proteomes" id="UP001160390"/>
    </source>
</evidence>
<accession>A0AA35VBD2</accession>
<dbReference type="PANTHER" id="PTHR10039">
    <property type="entry name" value="AMELOGENIN"/>
    <property type="match status" value="1"/>
</dbReference>
<keyword evidence="1" id="KW-0677">Repeat</keyword>
<comment type="caution">
    <text evidence="3">The sequence shown here is derived from an EMBL/GenBank/DDBJ whole genome shotgun (WGS) entry which is preliminary data.</text>
</comment>
<proteinExistence type="predicted"/>
<evidence type="ECO:0000259" key="2">
    <source>
        <dbReference type="Pfam" id="PF24883"/>
    </source>
</evidence>
<dbReference type="AlphaFoldDB" id="A0AA35VBD2"/>
<dbReference type="InterPro" id="IPR056884">
    <property type="entry name" value="NPHP3-like_N"/>
</dbReference>
<name>A0AA35VBD2_9HYPO</name>
<gene>
    <name evidence="3" type="ORF">CCHLO57077_00009739</name>
</gene>
<protein>
    <recommendedName>
        <fullName evidence="2">Nephrocystin 3-like N-terminal domain-containing protein</fullName>
    </recommendedName>
</protein>
<dbReference type="PANTHER" id="PTHR10039:SF5">
    <property type="entry name" value="NACHT DOMAIN-CONTAINING PROTEIN"/>
    <property type="match status" value="1"/>
</dbReference>
<organism evidence="3 4">
    <name type="scientific">Clonostachys chloroleuca</name>
    <dbReference type="NCBI Taxonomy" id="1926264"/>
    <lineage>
        <taxon>Eukaryota</taxon>
        <taxon>Fungi</taxon>
        <taxon>Dikarya</taxon>
        <taxon>Ascomycota</taxon>
        <taxon>Pezizomycotina</taxon>
        <taxon>Sordariomycetes</taxon>
        <taxon>Hypocreomycetidae</taxon>
        <taxon>Hypocreales</taxon>
        <taxon>Bionectriaceae</taxon>
        <taxon>Clonostachys</taxon>
    </lineage>
</organism>
<reference evidence="3" key="1">
    <citation type="submission" date="2023-01" db="EMBL/GenBank/DDBJ databases">
        <authorList>
            <person name="Piombo E."/>
        </authorList>
    </citation>
    <scope>NUCLEOTIDE SEQUENCE</scope>
</reference>
<dbReference type="EMBL" id="CABFNP030001316">
    <property type="protein sequence ID" value="CAI6099446.1"/>
    <property type="molecule type" value="Genomic_DNA"/>
</dbReference>
<sequence>MDALSIAAAVVAFVDFGIKVASKAYEIHTSSTGQLVQVISIASSSKHLSSFASTARNTIMTSSYSEQMDSLDSLVVECTDVEGSLKDALGKLAMTKGGNWNRARKTLEVSFRSIWKQEELDAMSTQLDRIRGQVIMNVLMCVCFYEGYGRRIQNHESRRSVAERQGKDQIEYGNLGVYGSFAEIDNRASQNKSAFPNTFRWLSDDDGKGRKYGNERSGLSFRRWLSSHDEGSHFEDSQGEKVSWITGVPASGKSTLMKFIATHPSLNRRLQKGAGQDQVQVAKFYFWSAGSKI</sequence>
<dbReference type="Pfam" id="PF24883">
    <property type="entry name" value="NPHP3_N"/>
    <property type="match status" value="1"/>
</dbReference>
<feature type="domain" description="Nephrocystin 3-like N-terminal" evidence="2">
    <location>
        <begin position="223"/>
        <end position="286"/>
    </location>
</feature>
<evidence type="ECO:0000313" key="3">
    <source>
        <dbReference type="EMBL" id="CAI6099446.1"/>
    </source>
</evidence>
<keyword evidence="4" id="KW-1185">Reference proteome</keyword>
<dbReference type="Proteomes" id="UP001160390">
    <property type="component" value="Unassembled WGS sequence"/>
</dbReference>
<evidence type="ECO:0000256" key="1">
    <source>
        <dbReference type="ARBA" id="ARBA00022737"/>
    </source>
</evidence>